<gene>
    <name evidence="1" type="ORF">MM415A00826_0005</name>
</gene>
<reference evidence="1" key="1">
    <citation type="submission" date="2020-03" db="EMBL/GenBank/DDBJ databases">
        <title>The deep terrestrial virosphere.</title>
        <authorList>
            <person name="Holmfeldt K."/>
            <person name="Nilsson E."/>
            <person name="Simone D."/>
            <person name="Lopez-Fernandez M."/>
            <person name="Wu X."/>
            <person name="de Brujin I."/>
            <person name="Lundin D."/>
            <person name="Andersson A."/>
            <person name="Bertilsson S."/>
            <person name="Dopson M."/>
        </authorList>
    </citation>
    <scope>NUCLEOTIDE SEQUENCE</scope>
    <source>
        <strain evidence="1">MM415A00826</strain>
    </source>
</reference>
<dbReference type="EMBL" id="MT142397">
    <property type="protein sequence ID" value="QJA79854.1"/>
    <property type="molecule type" value="Genomic_DNA"/>
</dbReference>
<sequence>MTKLRRLINEAKESCKFRGHKMKRFEHSVPYNGIMRGHAYSECKVCGMSVMCNTRPAPNDIEIGGEAVALCCERGNEVN</sequence>
<accession>A0A6M3KDY1</accession>
<organism evidence="1">
    <name type="scientific">viral metagenome</name>
    <dbReference type="NCBI Taxonomy" id="1070528"/>
    <lineage>
        <taxon>unclassified sequences</taxon>
        <taxon>metagenomes</taxon>
        <taxon>organismal metagenomes</taxon>
    </lineage>
</organism>
<dbReference type="AlphaFoldDB" id="A0A6M3KDY1"/>
<name>A0A6M3KDY1_9ZZZZ</name>
<proteinExistence type="predicted"/>
<evidence type="ECO:0000313" key="1">
    <source>
        <dbReference type="EMBL" id="QJA79854.1"/>
    </source>
</evidence>
<protein>
    <submittedName>
        <fullName evidence="1">Uncharacterized protein</fullName>
    </submittedName>
</protein>